<feature type="region of interest" description="Disordered" evidence="2">
    <location>
        <begin position="972"/>
        <end position="1030"/>
    </location>
</feature>
<feature type="compositionally biased region" description="Pro residues" evidence="2">
    <location>
        <begin position="1006"/>
        <end position="1019"/>
    </location>
</feature>
<dbReference type="OrthoDB" id="6436077at2759"/>
<evidence type="ECO:0000313" key="6">
    <source>
        <dbReference type="Proteomes" id="UP000499080"/>
    </source>
</evidence>
<gene>
    <name evidence="5" type="primary">pol_2871</name>
    <name evidence="5" type="ORF">AVEN_260352_1</name>
</gene>
<accession>A0A4Y2EAM8</accession>
<keyword evidence="1" id="KW-0862">Zinc</keyword>
<dbReference type="PROSITE" id="PS50157">
    <property type="entry name" value="ZINC_FINGER_C2H2_2"/>
    <property type="match status" value="3"/>
</dbReference>
<feature type="domain" description="C2H2-type" evidence="3">
    <location>
        <begin position="935"/>
        <end position="962"/>
    </location>
</feature>
<dbReference type="GO" id="GO:0008270">
    <property type="term" value="F:zinc ion binding"/>
    <property type="evidence" value="ECO:0007669"/>
    <property type="project" value="UniProtKB-KW"/>
</dbReference>
<dbReference type="SUPFAM" id="SSF56672">
    <property type="entry name" value="DNA/RNA polymerases"/>
    <property type="match status" value="1"/>
</dbReference>
<dbReference type="PROSITE" id="PS50878">
    <property type="entry name" value="RT_POL"/>
    <property type="match status" value="1"/>
</dbReference>
<dbReference type="PANTHER" id="PTHR19446">
    <property type="entry name" value="REVERSE TRANSCRIPTASES"/>
    <property type="match status" value="1"/>
</dbReference>
<keyword evidence="1" id="KW-0479">Metal-binding</keyword>
<name>A0A4Y2EAM8_ARAVE</name>
<dbReference type="SMART" id="SM00355">
    <property type="entry name" value="ZnF_C2H2"/>
    <property type="match status" value="7"/>
</dbReference>
<evidence type="ECO:0000259" key="3">
    <source>
        <dbReference type="PROSITE" id="PS50157"/>
    </source>
</evidence>
<keyword evidence="1" id="KW-0863">Zinc-finger</keyword>
<feature type="non-terminal residue" evidence="5">
    <location>
        <position position="1761"/>
    </location>
</feature>
<proteinExistence type="predicted"/>
<dbReference type="InterPro" id="IPR013087">
    <property type="entry name" value="Znf_C2H2_type"/>
</dbReference>
<protein>
    <submittedName>
        <fullName evidence="5">Retrovirus-related Pol polyprotein from type-2 retrotransposable element R2DM</fullName>
    </submittedName>
</protein>
<evidence type="ECO:0000259" key="4">
    <source>
        <dbReference type="PROSITE" id="PS50878"/>
    </source>
</evidence>
<dbReference type="Pfam" id="PF00078">
    <property type="entry name" value="RVT_1"/>
    <property type="match status" value="1"/>
</dbReference>
<dbReference type="CDD" id="cd01650">
    <property type="entry name" value="RT_nLTR_like"/>
    <property type="match status" value="1"/>
</dbReference>
<comment type="caution">
    <text evidence="5">The sequence shown here is derived from an EMBL/GenBank/DDBJ whole genome shotgun (WGS) entry which is preliminary data.</text>
</comment>
<dbReference type="InterPro" id="IPR000477">
    <property type="entry name" value="RT_dom"/>
</dbReference>
<evidence type="ECO:0000313" key="5">
    <source>
        <dbReference type="EMBL" id="GBM24914.1"/>
    </source>
</evidence>
<dbReference type="Proteomes" id="UP000499080">
    <property type="component" value="Unassembled WGS sequence"/>
</dbReference>
<dbReference type="EMBL" id="BGPR01091832">
    <property type="protein sequence ID" value="GBM24914.1"/>
    <property type="molecule type" value="Genomic_DNA"/>
</dbReference>
<organism evidence="5 6">
    <name type="scientific">Araneus ventricosus</name>
    <name type="common">Orbweaver spider</name>
    <name type="synonym">Epeira ventricosa</name>
    <dbReference type="NCBI Taxonomy" id="182803"/>
    <lineage>
        <taxon>Eukaryota</taxon>
        <taxon>Metazoa</taxon>
        <taxon>Ecdysozoa</taxon>
        <taxon>Arthropoda</taxon>
        <taxon>Chelicerata</taxon>
        <taxon>Arachnida</taxon>
        <taxon>Araneae</taxon>
        <taxon>Araneomorphae</taxon>
        <taxon>Entelegynae</taxon>
        <taxon>Araneoidea</taxon>
        <taxon>Araneidae</taxon>
        <taxon>Araneus</taxon>
    </lineage>
</organism>
<dbReference type="PROSITE" id="PS00028">
    <property type="entry name" value="ZINC_FINGER_C2H2_1"/>
    <property type="match status" value="4"/>
</dbReference>
<dbReference type="InterPro" id="IPR043128">
    <property type="entry name" value="Rev_trsase/Diguanyl_cyclase"/>
</dbReference>
<feature type="region of interest" description="Disordered" evidence="2">
    <location>
        <begin position="802"/>
        <end position="845"/>
    </location>
</feature>
<feature type="domain" description="C2H2-type" evidence="3">
    <location>
        <begin position="431"/>
        <end position="454"/>
    </location>
</feature>
<keyword evidence="6" id="KW-1185">Reference proteome</keyword>
<feature type="domain" description="Reverse transcriptase" evidence="4">
    <location>
        <begin position="1217"/>
        <end position="1489"/>
    </location>
</feature>
<reference evidence="5 6" key="1">
    <citation type="journal article" date="2019" name="Sci. Rep.">
        <title>Orb-weaving spider Araneus ventricosus genome elucidates the spidroin gene catalogue.</title>
        <authorList>
            <person name="Kono N."/>
            <person name="Nakamura H."/>
            <person name="Ohtoshi R."/>
            <person name="Moran D.A.P."/>
            <person name="Shinohara A."/>
            <person name="Yoshida Y."/>
            <person name="Fujiwara M."/>
            <person name="Mori M."/>
            <person name="Tomita M."/>
            <person name="Arakawa K."/>
        </authorList>
    </citation>
    <scope>NUCLEOTIDE SEQUENCE [LARGE SCALE GENOMIC DNA]</scope>
</reference>
<dbReference type="Gene3D" id="3.30.70.270">
    <property type="match status" value="1"/>
</dbReference>
<feature type="compositionally biased region" description="Polar residues" evidence="2">
    <location>
        <begin position="809"/>
        <end position="845"/>
    </location>
</feature>
<feature type="domain" description="C2H2-type" evidence="3">
    <location>
        <begin position="629"/>
        <end position="652"/>
    </location>
</feature>
<dbReference type="InterPro" id="IPR043502">
    <property type="entry name" value="DNA/RNA_pol_sf"/>
</dbReference>
<evidence type="ECO:0000256" key="2">
    <source>
        <dbReference type="SAM" id="MobiDB-lite"/>
    </source>
</evidence>
<dbReference type="GO" id="GO:0071897">
    <property type="term" value="P:DNA biosynthetic process"/>
    <property type="evidence" value="ECO:0007669"/>
    <property type="project" value="UniProtKB-ARBA"/>
</dbReference>
<dbReference type="Gene3D" id="3.30.160.60">
    <property type="entry name" value="Classic Zinc Finger"/>
    <property type="match status" value="1"/>
</dbReference>
<sequence length="1761" mass="196011">MSDTANKSSAEFATECLCADSATPTTPACSPICRRTRSQIARRTAIIQDPPSSLIEICSNKNVMGPPPTPMDTTLESEHGTDCKNDEDVDVIPDHTSGICHASLINELDIAPNLGHHYTSPASIASTSPSSDSMPNFSIGDCPIIVNDSLIISLMVNEILDITCNDLLAEVPENQAPLGCDHSSQATPIHDGAPSVLLVPDAQQILSTDENSRPKMNTTTLANQIAEDILSMVFQEYLSLNHETVHALNESVSPPEIFVNIDTTNLHIIENVENCENRAFKNIFPNEISAFNDLTTENPSTNLNGKSQIEDDVESTIDDSHILGNQSDQSFVIVIESDSEIDDCPPADCISGTGEGSYPTFSLELEIPGNQIKPEALFQTISPPTDDQDFPPTDEIELFQIITENRSTITFESLLPQKFPCLPTFDTPALFSCEYCERTFQNETDAQAHIYDLHLNPCIPSYQEDQAVTLLRNYPDPGCSSCKLGFLTLNMLNKHCMKIHNSKNDQFSCGFCDTDFLDISQFYTHRCCEEKDLPPRKPFHCHNCDESFESLWQRDSHICSGDFDDISEGDLSENEPFPSHPILFPIMTNSFPQRSFIYDNPECDGTLPDDALMIPFMGTHSSSSMMGIFHCNQCPQSFSFEESLAKHIVKQHIFSDILPYNRKKLTKKQPFSSCKNCSTTFASGSSLLAHICTQDVSPSSPLYNVPALQLHEDSVPILNDTPINPIESPPETSVQLNADSIYIGNETSAGTSNLPICTPQPIDGIGSSSNKKKWPCDFKGCKIVKGSKKGLSIHKFKEHKIPFPKRDIPSNTQPSQNVGNAQSQNQGGISTDDPTNISSQNCPTHTSRSGDTVNFLFPLQCPTLCTEQGCIFDSNGKTWSSNKCSLLRHLRSAHRLSNLTSIHWCATCAQKIGKPKKHPCLAQGVMVKLPFDSEFKCQECDENFTSDLGLRNHTSAHKKSTAIANSVQRVIPRMGTRKWKNKKPNPVNTSSEPPDEAITDPTCVLAPPPAQSNSTPPPPPDDEQPPGPLSIYIDHLQDLLNQDPTEEFFDMFSETMEMALTDIKNLSFQSASNFTEQSIGESSAVNPANEVIPNRQKPQKKEINIIDPQSCQSLYNRNRKRCVREICSGPPTRCMIPVETVEDFFRSAWDSVPPPIPDLPIATEERTPLLEHTISISEVSKKLARAENSAPGPDRLTYHHWRSLPQGHKFLATSFNVCIHFQKVPDEWRKTTTILIPKSLNNLDSPANWRPIALSNTIYKIFTKVLAGRLQDWSTKFDVLSHCQKGFTPFDGVLEHNFILQTRLESARAHKKDLCVAWLDVTNAFGALPHPLIYKALHAAGTGDQFVKIIKDIYTDCSTSILTNDSITGPIPIKSGVKQGCPISGLLFNMSIDHILRRVQGDFTDHRILAFADDLCLIGDSREDLQDMLDVVFEEMSKIGLLLNPSKSFSLHLSASTPVNVPGSLFSLGPDTIKPILEYEFTKFLGKPVGFNPVSDYSSFNSFADCAKKILDSQLSPWQKMDAMKSFIFPATQFSMRTGQFKKEDWTLLDESIRHAVKEILFLPERAANEYIYGHTKAGCVGLPISAEESDLNRVDSAFKLLTSNDEIVAQLALTNLRNSVAKRVRIPTPTDDDMSDFMSGSLDIDEDDKPHSNPYSNIWTTARVASRRQKIQWLFSEGHPQLKFQDLIIKSSSRRKILFTIRNRLRQDRSQVLQNKPDQGKAMECVAQSPISSHFMANGLYTRFSEYRFIHRARLNLLPL</sequence>
<evidence type="ECO:0000256" key="1">
    <source>
        <dbReference type="PROSITE-ProRule" id="PRU00042"/>
    </source>
</evidence>